<evidence type="ECO:0000256" key="1">
    <source>
        <dbReference type="ARBA" id="ARBA00003440"/>
    </source>
</evidence>
<feature type="transmembrane region" description="Helical" evidence="15">
    <location>
        <begin position="46"/>
        <end position="62"/>
    </location>
</feature>
<evidence type="ECO:0000256" key="7">
    <source>
        <dbReference type="ARBA" id="ARBA00022824"/>
    </source>
</evidence>
<accession>A0A9D4I0U9</accession>
<keyword evidence="13" id="KW-0175">Coiled coil</keyword>
<name>A0A9D4I0U9_DREPO</name>
<comment type="subcellular location">
    <subcellularLocation>
        <location evidence="2">Nucleus membrane</location>
        <topology evidence="2">Multi-pass membrane protein</topology>
    </subcellularLocation>
    <subcellularLocation>
        <location evidence="3">Rough endoplasmic reticulum membrane</location>
        <topology evidence="3">Multi-pass membrane protein</topology>
    </subcellularLocation>
</comment>
<feature type="compositionally biased region" description="Low complexity" evidence="14">
    <location>
        <begin position="161"/>
        <end position="185"/>
    </location>
</feature>
<evidence type="ECO:0000256" key="8">
    <source>
        <dbReference type="ARBA" id="ARBA00022989"/>
    </source>
</evidence>
<sequence length="585" mass="65988">AFSVVFVSIAVTSDVICYLFIPVQWLFFAASTYVWVQYVWHTERGICLPTVSLWLLFVYIEASIRLRELKNLPFNLDLCRPFAAHCIGYPVVTLGFGFKTYVSYKLRLRKQKDVQKDNDFYFQLIQQALPPELQNVEKLKAIPAIPEEEEISQLPAETIKAPPVTSSTAATTAASTASVTQSSSPNPSKSTGKDKEKSKVTDDLEIDDDAQYIEQKQANKATDINSFNENAENFANDQQAKTYKQNGISTKVHSVKLNSNEKKSSSKPKNYNKPDISSAAFANNRDESAYLQKLENDVKRLKNDLQTSRSTESELKSQINSFILGDKNTRSELYQLQQDNENLQNKLHNLVTCRQKDKESLSSLERKLTDEKKARSALEQQLASERKAKKAEDSAAARAVALVTARGECCTDVCLSRRRDTENDLQQLKWDLQNREDRIKQLEKEVQSLAQLKEQQTDTEVLMSALSAMQDKTHHLENSLSAETRLKLDLFSALGEAKRQMDILQGLIQMRDQEIVDLKSKMSEVMALMPQNMDAMSGSGNSSPSPLYSTSSVSNQQNLHQQLENGHIPKSKMNPNALMFTPKSM</sequence>
<evidence type="ECO:0000256" key="14">
    <source>
        <dbReference type="SAM" id="MobiDB-lite"/>
    </source>
</evidence>
<feature type="coiled-coil region" evidence="13">
    <location>
        <begin position="418"/>
        <end position="459"/>
    </location>
</feature>
<keyword evidence="9 15" id="KW-0472">Membrane</keyword>
<feature type="coiled-coil region" evidence="13">
    <location>
        <begin position="284"/>
        <end position="388"/>
    </location>
</feature>
<gene>
    <name evidence="16" type="ORF">DPMN_046419</name>
</gene>
<evidence type="ECO:0000256" key="10">
    <source>
        <dbReference type="ARBA" id="ARBA00023180"/>
    </source>
</evidence>
<feature type="compositionally biased region" description="Low complexity" evidence="14">
    <location>
        <begin position="537"/>
        <end position="555"/>
    </location>
</feature>
<evidence type="ECO:0000256" key="6">
    <source>
        <dbReference type="ARBA" id="ARBA00022692"/>
    </source>
</evidence>
<keyword evidence="5" id="KW-0597">Phosphoprotein</keyword>
<dbReference type="GO" id="GO:0023041">
    <property type="term" value="P:neuronal signal transduction"/>
    <property type="evidence" value="ECO:0007669"/>
    <property type="project" value="InterPro"/>
</dbReference>
<feature type="compositionally biased region" description="Basic and acidic residues" evidence="14">
    <location>
        <begin position="191"/>
        <end position="202"/>
    </location>
</feature>
<organism evidence="16 17">
    <name type="scientific">Dreissena polymorpha</name>
    <name type="common">Zebra mussel</name>
    <name type="synonym">Mytilus polymorpha</name>
    <dbReference type="NCBI Taxonomy" id="45954"/>
    <lineage>
        <taxon>Eukaryota</taxon>
        <taxon>Metazoa</taxon>
        <taxon>Spiralia</taxon>
        <taxon>Lophotrochozoa</taxon>
        <taxon>Mollusca</taxon>
        <taxon>Bivalvia</taxon>
        <taxon>Autobranchia</taxon>
        <taxon>Heteroconchia</taxon>
        <taxon>Euheterodonta</taxon>
        <taxon>Imparidentia</taxon>
        <taxon>Neoheterodontei</taxon>
        <taxon>Myida</taxon>
        <taxon>Dreissenoidea</taxon>
        <taxon>Dreissenidae</taxon>
        <taxon>Dreissena</taxon>
    </lineage>
</organism>
<evidence type="ECO:0000256" key="5">
    <source>
        <dbReference type="ARBA" id="ARBA00022553"/>
    </source>
</evidence>
<feature type="non-terminal residue" evidence="16">
    <location>
        <position position="585"/>
    </location>
</feature>
<evidence type="ECO:0000256" key="2">
    <source>
        <dbReference type="ARBA" id="ARBA00004232"/>
    </source>
</evidence>
<evidence type="ECO:0000256" key="3">
    <source>
        <dbReference type="ARBA" id="ARBA00004269"/>
    </source>
</evidence>
<feature type="transmembrane region" description="Helical" evidence="15">
    <location>
        <begin position="82"/>
        <end position="102"/>
    </location>
</feature>
<evidence type="ECO:0000256" key="11">
    <source>
        <dbReference type="ARBA" id="ARBA00023242"/>
    </source>
</evidence>
<evidence type="ECO:0000256" key="9">
    <source>
        <dbReference type="ARBA" id="ARBA00023136"/>
    </source>
</evidence>
<reference evidence="16" key="2">
    <citation type="submission" date="2020-11" db="EMBL/GenBank/DDBJ databases">
        <authorList>
            <person name="McCartney M.A."/>
            <person name="Auch B."/>
            <person name="Kono T."/>
            <person name="Mallez S."/>
            <person name="Becker A."/>
            <person name="Gohl D.M."/>
            <person name="Silverstein K.A.T."/>
            <person name="Koren S."/>
            <person name="Bechman K.B."/>
            <person name="Herman A."/>
            <person name="Abrahante J.E."/>
            <person name="Garbe J."/>
        </authorList>
    </citation>
    <scope>NUCLEOTIDE SEQUENCE</scope>
    <source>
        <strain evidence="16">Duluth1</strain>
        <tissue evidence="16">Whole animal</tissue>
    </source>
</reference>
<comment type="function">
    <text evidence="1">Plays a role in the regulation of neuronal activity.</text>
</comment>
<dbReference type="Pfam" id="PF09726">
    <property type="entry name" value="Macoilin"/>
    <property type="match status" value="1"/>
</dbReference>
<evidence type="ECO:0000256" key="13">
    <source>
        <dbReference type="SAM" id="Coils"/>
    </source>
</evidence>
<feature type="region of interest" description="Disordered" evidence="14">
    <location>
        <begin position="533"/>
        <end position="585"/>
    </location>
</feature>
<dbReference type="GO" id="GO:0031965">
    <property type="term" value="C:nuclear membrane"/>
    <property type="evidence" value="ECO:0007669"/>
    <property type="project" value="UniProtKB-SubCell"/>
</dbReference>
<dbReference type="InterPro" id="IPR019130">
    <property type="entry name" value="Macoilin"/>
</dbReference>
<dbReference type="PANTHER" id="PTHR47464">
    <property type="entry name" value="MACOILIN"/>
    <property type="match status" value="1"/>
</dbReference>
<reference evidence="16" key="1">
    <citation type="journal article" date="2019" name="bioRxiv">
        <title>The Genome of the Zebra Mussel, Dreissena polymorpha: A Resource for Invasive Species Research.</title>
        <authorList>
            <person name="McCartney M.A."/>
            <person name="Auch B."/>
            <person name="Kono T."/>
            <person name="Mallez S."/>
            <person name="Zhang Y."/>
            <person name="Obille A."/>
            <person name="Becker A."/>
            <person name="Abrahante J.E."/>
            <person name="Garbe J."/>
            <person name="Badalamenti J.P."/>
            <person name="Herman A."/>
            <person name="Mangelson H."/>
            <person name="Liachko I."/>
            <person name="Sullivan S."/>
            <person name="Sone E.D."/>
            <person name="Koren S."/>
            <person name="Silverstein K.A.T."/>
            <person name="Beckman K.B."/>
            <person name="Gohl D.M."/>
        </authorList>
    </citation>
    <scope>NUCLEOTIDE SEQUENCE</scope>
    <source>
        <strain evidence="16">Duluth1</strain>
        <tissue evidence="16">Whole animal</tissue>
    </source>
</reference>
<evidence type="ECO:0000256" key="12">
    <source>
        <dbReference type="ARBA" id="ARBA00031129"/>
    </source>
</evidence>
<keyword evidence="10" id="KW-0325">Glycoprotein</keyword>
<dbReference type="GO" id="GO:0030867">
    <property type="term" value="C:rough endoplasmic reticulum membrane"/>
    <property type="evidence" value="ECO:0007669"/>
    <property type="project" value="UniProtKB-SubCell"/>
</dbReference>
<evidence type="ECO:0000313" key="16">
    <source>
        <dbReference type="EMBL" id="KAH3739732.1"/>
    </source>
</evidence>
<keyword evidence="17" id="KW-1185">Reference proteome</keyword>
<feature type="region of interest" description="Disordered" evidence="14">
    <location>
        <begin position="257"/>
        <end position="280"/>
    </location>
</feature>
<evidence type="ECO:0000256" key="15">
    <source>
        <dbReference type="SAM" id="Phobius"/>
    </source>
</evidence>
<keyword evidence="7" id="KW-0256">Endoplasmic reticulum</keyword>
<feature type="region of interest" description="Disordered" evidence="14">
    <location>
        <begin position="153"/>
        <end position="207"/>
    </location>
</feature>
<keyword evidence="11" id="KW-0539">Nucleus</keyword>
<keyword evidence="8 15" id="KW-1133">Transmembrane helix</keyword>
<comment type="caution">
    <text evidence="16">The sequence shown here is derived from an EMBL/GenBank/DDBJ whole genome shotgun (WGS) entry which is preliminary data.</text>
</comment>
<evidence type="ECO:0000313" key="17">
    <source>
        <dbReference type="Proteomes" id="UP000828390"/>
    </source>
</evidence>
<dbReference type="PANTHER" id="PTHR47464:SF2">
    <property type="entry name" value="MACOILIN"/>
    <property type="match status" value="1"/>
</dbReference>
<evidence type="ECO:0000256" key="4">
    <source>
        <dbReference type="ARBA" id="ARBA00021882"/>
    </source>
</evidence>
<dbReference type="Proteomes" id="UP000828390">
    <property type="component" value="Unassembled WGS sequence"/>
</dbReference>
<dbReference type="AlphaFoldDB" id="A0A9D4I0U9"/>
<keyword evidence="6 15" id="KW-0812">Transmembrane</keyword>
<dbReference type="EMBL" id="JAIWYP010000011">
    <property type="protein sequence ID" value="KAH3739732.1"/>
    <property type="molecule type" value="Genomic_DNA"/>
</dbReference>
<proteinExistence type="predicted"/>
<protein>
    <recommendedName>
        <fullName evidence="4">Macoilin</fullName>
    </recommendedName>
    <alternativeName>
        <fullName evidence="12">Transmembrane protein 57</fullName>
    </alternativeName>
</protein>
<feature type="transmembrane region" description="Helical" evidence="15">
    <location>
        <begin position="6"/>
        <end position="34"/>
    </location>
</feature>